<protein>
    <submittedName>
        <fullName evidence="13">E3 ubiquitin-protein ligase rnf13</fullName>
    </submittedName>
</protein>
<evidence type="ECO:0000259" key="12">
    <source>
        <dbReference type="PROSITE" id="PS50089"/>
    </source>
</evidence>
<reference evidence="13 14" key="2">
    <citation type="journal article" date="2022" name="Mol. Biol. Evol.">
        <title>Comparative Genomics Reveals Insights into the Divergent Evolution of Astigmatic Mites and Household Pest Adaptations.</title>
        <authorList>
            <person name="Xiong Q."/>
            <person name="Wan A.T."/>
            <person name="Liu X."/>
            <person name="Fung C.S."/>
            <person name="Xiao X."/>
            <person name="Malainual N."/>
            <person name="Hou J."/>
            <person name="Wang L."/>
            <person name="Wang M."/>
            <person name="Yang K.Y."/>
            <person name="Cui Y."/>
            <person name="Leung E.L."/>
            <person name="Nong W."/>
            <person name="Shin S.K."/>
            <person name="Au S.W."/>
            <person name="Jeong K.Y."/>
            <person name="Chew F.T."/>
            <person name="Hui J.H."/>
            <person name="Leung T.F."/>
            <person name="Tungtrongchitr A."/>
            <person name="Zhong N."/>
            <person name="Liu Z."/>
            <person name="Tsui S.K."/>
        </authorList>
    </citation>
    <scope>NUCLEOTIDE SEQUENCE [LARGE SCALE GENOMIC DNA]</scope>
    <source>
        <strain evidence="13">Derp</strain>
    </source>
</reference>
<name>A0ABQ8J8Q8_DERPT</name>
<keyword evidence="6 10" id="KW-1133">Transmembrane helix</keyword>
<evidence type="ECO:0000256" key="6">
    <source>
        <dbReference type="ARBA" id="ARBA00022989"/>
    </source>
</evidence>
<dbReference type="Pfam" id="PF13639">
    <property type="entry name" value="zf-RING_2"/>
    <property type="match status" value="1"/>
</dbReference>
<dbReference type="Pfam" id="PF02225">
    <property type="entry name" value="PA"/>
    <property type="match status" value="1"/>
</dbReference>
<evidence type="ECO:0000313" key="14">
    <source>
        <dbReference type="Proteomes" id="UP000887458"/>
    </source>
</evidence>
<dbReference type="InterPro" id="IPR003137">
    <property type="entry name" value="PA_domain"/>
</dbReference>
<keyword evidence="5" id="KW-0862">Zinc</keyword>
<feature type="region of interest" description="Disordered" evidence="9">
    <location>
        <begin position="500"/>
        <end position="549"/>
    </location>
</feature>
<feature type="signal peptide" evidence="11">
    <location>
        <begin position="1"/>
        <end position="21"/>
    </location>
</feature>
<dbReference type="SUPFAM" id="SSF57850">
    <property type="entry name" value="RING/U-box"/>
    <property type="match status" value="1"/>
</dbReference>
<evidence type="ECO:0000256" key="11">
    <source>
        <dbReference type="SAM" id="SignalP"/>
    </source>
</evidence>
<dbReference type="InterPro" id="IPR001841">
    <property type="entry name" value="Znf_RING"/>
</dbReference>
<dbReference type="PANTHER" id="PTHR47168:SF1">
    <property type="entry name" value="OS02G0798600 PROTEIN"/>
    <property type="match status" value="1"/>
</dbReference>
<proteinExistence type="predicted"/>
<dbReference type="PANTHER" id="PTHR47168">
    <property type="entry name" value="RING ZINC FINGER DOMAIN SUPERFAMILY PROTEIN-RELATED"/>
    <property type="match status" value="1"/>
</dbReference>
<keyword evidence="4 8" id="KW-0863">Zinc-finger</keyword>
<evidence type="ECO:0000256" key="5">
    <source>
        <dbReference type="ARBA" id="ARBA00022833"/>
    </source>
</evidence>
<dbReference type="Gene3D" id="3.30.40.10">
    <property type="entry name" value="Zinc/RING finger domain, C3HC4 (zinc finger)"/>
    <property type="match status" value="1"/>
</dbReference>
<evidence type="ECO:0000256" key="8">
    <source>
        <dbReference type="PROSITE-ProRule" id="PRU00175"/>
    </source>
</evidence>
<evidence type="ECO:0000313" key="13">
    <source>
        <dbReference type="EMBL" id="KAH9418752.1"/>
    </source>
</evidence>
<feature type="transmembrane region" description="Helical" evidence="10">
    <location>
        <begin position="175"/>
        <end position="199"/>
    </location>
</feature>
<sequence>MSRQFINTIFMLAQVQSFILADIAVLDSQNKSVELFIDYKISYTPPIPEDGIYGALTLASPLDACGPISTPPSSTDQLNQTINWFVLAYRSSSFHAKCSNREKIQNAVNAGYKAIILYSPMDFYQTSFIHSSSEHFNITIPGLLVSHEDGQTLRSNFLYHSGFRLFITSEIPPNFSYYLIPFAIIIGAGILIIVSYVVFQLMMCIMERRKAQRHRLSRKDLKKVTLQKFEKGIFYETCAICLDDYVEGEKIRILPCNHAYHMKCIDPWLTKNRRVCPVCKAKVKLPGMEEYSDSDSDNDNQRSNRFQQPNERTQLLPSSSSSNRSSNPTTTMASAAGIPNSASSNTVNLEEILRPFIFRNLRQSRTSTIITTPGSRRNRYTNIPDLLDDSTIRPGPSTSAPIISAEISSQQSGQQQISRIPSSSGFNRSRQNRRRNQTNLPQPQSQLQQLSSSSEHTPNVVPNVQIVIADLHSTTSPNIDQQKQQQSSSSSSVLIAPPQLSINCDSSDMDDQRSLSPDQLSINENRENRSQKPQGSRPQKSSSTINEIV</sequence>
<evidence type="ECO:0000256" key="1">
    <source>
        <dbReference type="ARBA" id="ARBA00004167"/>
    </source>
</evidence>
<evidence type="ECO:0000256" key="7">
    <source>
        <dbReference type="ARBA" id="ARBA00023136"/>
    </source>
</evidence>
<evidence type="ECO:0000256" key="9">
    <source>
        <dbReference type="SAM" id="MobiDB-lite"/>
    </source>
</evidence>
<evidence type="ECO:0000256" key="3">
    <source>
        <dbReference type="ARBA" id="ARBA00022723"/>
    </source>
</evidence>
<dbReference type="Gene3D" id="3.50.30.30">
    <property type="match status" value="1"/>
</dbReference>
<evidence type="ECO:0000256" key="2">
    <source>
        <dbReference type="ARBA" id="ARBA00022692"/>
    </source>
</evidence>
<keyword evidence="7 10" id="KW-0472">Membrane</keyword>
<dbReference type="Proteomes" id="UP000887458">
    <property type="component" value="Unassembled WGS sequence"/>
</dbReference>
<comment type="subcellular location">
    <subcellularLocation>
        <location evidence="1">Membrane</location>
        <topology evidence="1">Single-pass membrane protein</topology>
    </subcellularLocation>
</comment>
<dbReference type="PROSITE" id="PS50089">
    <property type="entry name" value="ZF_RING_2"/>
    <property type="match status" value="1"/>
</dbReference>
<feature type="region of interest" description="Disordered" evidence="9">
    <location>
        <begin position="289"/>
        <end position="342"/>
    </location>
</feature>
<dbReference type="SMART" id="SM00184">
    <property type="entry name" value="RING"/>
    <property type="match status" value="1"/>
</dbReference>
<evidence type="ECO:0000256" key="4">
    <source>
        <dbReference type="ARBA" id="ARBA00022771"/>
    </source>
</evidence>
<feature type="compositionally biased region" description="Polar residues" evidence="9">
    <location>
        <begin position="531"/>
        <end position="549"/>
    </location>
</feature>
<dbReference type="InterPro" id="IPR013083">
    <property type="entry name" value="Znf_RING/FYVE/PHD"/>
</dbReference>
<reference evidence="13 14" key="1">
    <citation type="journal article" date="2018" name="J. Allergy Clin. Immunol.">
        <title>High-quality assembly of Dermatophagoides pteronyssinus genome and transcriptome reveals a wide range of novel allergens.</title>
        <authorList>
            <person name="Liu X.Y."/>
            <person name="Yang K.Y."/>
            <person name="Wang M.Q."/>
            <person name="Kwok J.S."/>
            <person name="Zeng X."/>
            <person name="Yang Z."/>
            <person name="Xiao X.J."/>
            <person name="Lau C.P."/>
            <person name="Li Y."/>
            <person name="Huang Z.M."/>
            <person name="Ba J.G."/>
            <person name="Yim A.K."/>
            <person name="Ouyang C.Y."/>
            <person name="Ngai S.M."/>
            <person name="Chan T.F."/>
            <person name="Leung E.L."/>
            <person name="Liu L."/>
            <person name="Liu Z.G."/>
            <person name="Tsui S.K."/>
        </authorList>
    </citation>
    <scope>NUCLEOTIDE SEQUENCE [LARGE SCALE GENOMIC DNA]</scope>
    <source>
        <strain evidence="13">Derp</strain>
    </source>
</reference>
<feature type="compositionally biased region" description="Low complexity" evidence="9">
    <location>
        <begin position="396"/>
        <end position="429"/>
    </location>
</feature>
<feature type="region of interest" description="Disordered" evidence="9">
    <location>
        <begin position="368"/>
        <end position="457"/>
    </location>
</feature>
<keyword evidence="14" id="KW-1185">Reference proteome</keyword>
<comment type="caution">
    <text evidence="13">The sequence shown here is derived from an EMBL/GenBank/DDBJ whole genome shotgun (WGS) entry which is preliminary data.</text>
</comment>
<organism evidence="13 14">
    <name type="scientific">Dermatophagoides pteronyssinus</name>
    <name type="common">European house dust mite</name>
    <dbReference type="NCBI Taxonomy" id="6956"/>
    <lineage>
        <taxon>Eukaryota</taxon>
        <taxon>Metazoa</taxon>
        <taxon>Ecdysozoa</taxon>
        <taxon>Arthropoda</taxon>
        <taxon>Chelicerata</taxon>
        <taxon>Arachnida</taxon>
        <taxon>Acari</taxon>
        <taxon>Acariformes</taxon>
        <taxon>Sarcoptiformes</taxon>
        <taxon>Astigmata</taxon>
        <taxon>Psoroptidia</taxon>
        <taxon>Analgoidea</taxon>
        <taxon>Pyroglyphidae</taxon>
        <taxon>Dermatophagoidinae</taxon>
        <taxon>Dermatophagoides</taxon>
    </lineage>
</organism>
<feature type="domain" description="RING-type" evidence="12">
    <location>
        <begin position="238"/>
        <end position="280"/>
    </location>
</feature>
<feature type="compositionally biased region" description="Polar residues" evidence="9">
    <location>
        <begin position="514"/>
        <end position="523"/>
    </location>
</feature>
<dbReference type="InterPro" id="IPR051653">
    <property type="entry name" value="E3_ligase_sorting_rcpt"/>
</dbReference>
<gene>
    <name evidence="13" type="primary">RNF13</name>
    <name evidence="13" type="ORF">DERP_004078</name>
</gene>
<evidence type="ECO:0000256" key="10">
    <source>
        <dbReference type="SAM" id="Phobius"/>
    </source>
</evidence>
<dbReference type="EMBL" id="NJHN03000062">
    <property type="protein sequence ID" value="KAH9418752.1"/>
    <property type="molecule type" value="Genomic_DNA"/>
</dbReference>
<accession>A0ABQ8J8Q8</accession>
<keyword evidence="2 10" id="KW-0812">Transmembrane</keyword>
<feature type="chain" id="PRO_5045872081" evidence="11">
    <location>
        <begin position="22"/>
        <end position="549"/>
    </location>
</feature>
<keyword evidence="11" id="KW-0732">Signal</keyword>
<keyword evidence="3" id="KW-0479">Metal-binding</keyword>
<feature type="compositionally biased region" description="Low complexity" evidence="9">
    <location>
        <begin position="437"/>
        <end position="454"/>
    </location>
</feature>
<feature type="compositionally biased region" description="Low complexity" evidence="9">
    <location>
        <begin position="312"/>
        <end position="331"/>
    </location>
</feature>